<reference evidence="1 2" key="1">
    <citation type="submission" date="2017-09" db="EMBL/GenBank/DDBJ databases">
        <title>Bacterial strain isolated from the female urinary microbiota.</title>
        <authorList>
            <person name="Thomas-White K."/>
            <person name="Kumar N."/>
            <person name="Forster S."/>
            <person name="Putonti C."/>
            <person name="Lawley T."/>
            <person name="Wolfe A.J."/>
        </authorList>
    </citation>
    <scope>NUCLEOTIDE SEQUENCE [LARGE SCALE GENOMIC DNA]</scope>
    <source>
        <strain evidence="1 2">UMB0204</strain>
    </source>
</reference>
<sequence>MKKNNDRKLMALSILVAIIMWAFVMTSTNPSLSKTVRNVPLTIKNQELMQKEGFALVGKDEVSSVNVKVEGSRSDLASLSADDLVASVDLGTPSEGIKTLNIKVDGPSGIRVESTSPSNVNFKIEKIVKKELALEIKVSDGLKESKIINVSNQSASKVTVSGLRNNIDKVDRLILNVDKDEYLDGNIHDISIRPVDKDGNTVENVGLSQNDVSIAFDVLQSKEVGIDLSYDDKYSKNVEILESEISPNKLVIKGEKNILDKIDKIKTKKIDLSTIREGEFDKKVELDVPDGVSLNDGDNFVNVHLKIGKKN</sequence>
<gene>
    <name evidence="1" type="ORF">CJ192_08555</name>
</gene>
<dbReference type="Gene3D" id="2.170.120.40">
    <property type="entry name" value="YbbR-like domain"/>
    <property type="match status" value="1"/>
</dbReference>
<dbReference type="Pfam" id="PF07949">
    <property type="entry name" value="YbbR"/>
    <property type="match status" value="2"/>
</dbReference>
<organism evidence="1 2">
    <name type="scientific">Anaerococcus hydrogenalis</name>
    <dbReference type="NCBI Taxonomy" id="33029"/>
    <lineage>
        <taxon>Bacteria</taxon>
        <taxon>Bacillati</taxon>
        <taxon>Bacillota</taxon>
        <taxon>Tissierellia</taxon>
        <taxon>Tissierellales</taxon>
        <taxon>Peptoniphilaceae</taxon>
        <taxon>Anaerococcus</taxon>
    </lineage>
</organism>
<name>A0A2N6UH27_9FIRM</name>
<dbReference type="EMBL" id="PNHP01000007">
    <property type="protein sequence ID" value="PMC80873.1"/>
    <property type="molecule type" value="Genomic_DNA"/>
</dbReference>
<evidence type="ECO:0000313" key="2">
    <source>
        <dbReference type="Proteomes" id="UP000235658"/>
    </source>
</evidence>
<dbReference type="InterPro" id="IPR053154">
    <property type="entry name" value="c-di-AMP_regulator"/>
</dbReference>
<evidence type="ECO:0008006" key="3">
    <source>
        <dbReference type="Google" id="ProtNLM"/>
    </source>
</evidence>
<dbReference type="Proteomes" id="UP000235658">
    <property type="component" value="Unassembled WGS sequence"/>
</dbReference>
<dbReference type="Gene3D" id="2.170.120.30">
    <property type="match status" value="1"/>
</dbReference>
<dbReference type="InterPro" id="IPR012505">
    <property type="entry name" value="YbbR"/>
</dbReference>
<dbReference type="PANTHER" id="PTHR37804">
    <property type="entry name" value="CDAA REGULATORY PROTEIN CDAR"/>
    <property type="match status" value="1"/>
</dbReference>
<dbReference type="CDD" id="cd20206">
    <property type="entry name" value="YbbR"/>
    <property type="match status" value="1"/>
</dbReference>
<accession>A0A2N6UH27</accession>
<proteinExistence type="predicted"/>
<comment type="caution">
    <text evidence="1">The sequence shown here is derived from an EMBL/GenBank/DDBJ whole genome shotgun (WGS) entry which is preliminary data.</text>
</comment>
<evidence type="ECO:0000313" key="1">
    <source>
        <dbReference type="EMBL" id="PMC80873.1"/>
    </source>
</evidence>
<protein>
    <recommendedName>
        <fullName evidence="3">YbbR-like protein</fullName>
    </recommendedName>
</protein>
<dbReference type="AlphaFoldDB" id="A0A2N6UH27"/>
<dbReference type="PANTHER" id="PTHR37804:SF1">
    <property type="entry name" value="CDAA REGULATORY PROTEIN CDAR"/>
    <property type="match status" value="1"/>
</dbReference>